<reference evidence="1" key="1">
    <citation type="submission" date="2015-04" db="UniProtKB">
        <authorList>
            <consortium name="EnsemblPlants"/>
        </authorList>
    </citation>
    <scope>IDENTIFICATION</scope>
</reference>
<accession>A0A0E0C335</accession>
<organism evidence="1">
    <name type="scientific">Oryza meridionalis</name>
    <dbReference type="NCBI Taxonomy" id="40149"/>
    <lineage>
        <taxon>Eukaryota</taxon>
        <taxon>Viridiplantae</taxon>
        <taxon>Streptophyta</taxon>
        <taxon>Embryophyta</taxon>
        <taxon>Tracheophyta</taxon>
        <taxon>Spermatophyta</taxon>
        <taxon>Magnoliopsida</taxon>
        <taxon>Liliopsida</taxon>
        <taxon>Poales</taxon>
        <taxon>Poaceae</taxon>
        <taxon>BOP clade</taxon>
        <taxon>Oryzoideae</taxon>
        <taxon>Oryzeae</taxon>
        <taxon>Oryzinae</taxon>
        <taxon>Oryza</taxon>
    </lineage>
</organism>
<dbReference type="Gramene" id="OMERI01G16960.1">
    <property type="protein sequence ID" value="OMERI01G16960.1"/>
    <property type="gene ID" value="OMERI01G16960"/>
</dbReference>
<protein>
    <submittedName>
        <fullName evidence="1">Uncharacterized protein</fullName>
    </submittedName>
</protein>
<evidence type="ECO:0000313" key="1">
    <source>
        <dbReference type="EnsemblPlants" id="OMERI01G16960.1"/>
    </source>
</evidence>
<dbReference type="EnsemblPlants" id="OMERI01G16960.1">
    <property type="protein sequence ID" value="OMERI01G16960.1"/>
    <property type="gene ID" value="OMERI01G16960"/>
</dbReference>
<sequence length="146" mass="15288">MACEAAASHERRLPLTRAVPTDVSSHRRVDGLPLNVPYGTFAIDGRGTNAAGVSVIPIEGGERAVAIAFVVVIELSLNNLTLAGVVLLHQSGWDAPDAKVVGEDGEQVKVNGVLVPNEHGFGGQEGVVESEHMEDVVGELVVDYLA</sequence>
<dbReference type="AlphaFoldDB" id="A0A0E0C335"/>
<dbReference type="HOGENOM" id="CLU_148954_0_0_1"/>
<evidence type="ECO:0000313" key="2">
    <source>
        <dbReference type="Proteomes" id="UP000008021"/>
    </source>
</evidence>
<proteinExistence type="predicted"/>
<keyword evidence="2" id="KW-1185">Reference proteome</keyword>
<dbReference type="Proteomes" id="UP000008021">
    <property type="component" value="Chromosome 1"/>
</dbReference>
<name>A0A0E0C335_9ORYZ</name>
<reference evidence="1" key="2">
    <citation type="submission" date="2018-05" db="EMBL/GenBank/DDBJ databases">
        <title>OmerRS3 (Oryza meridionalis Reference Sequence Version 3).</title>
        <authorList>
            <person name="Zhang J."/>
            <person name="Kudrna D."/>
            <person name="Lee S."/>
            <person name="Talag J."/>
            <person name="Welchert J."/>
            <person name="Wing R.A."/>
        </authorList>
    </citation>
    <scope>NUCLEOTIDE SEQUENCE [LARGE SCALE GENOMIC DNA]</scope>
    <source>
        <strain evidence="1">cv. OR44</strain>
    </source>
</reference>